<evidence type="ECO:0000259" key="9">
    <source>
        <dbReference type="PROSITE" id="PS51328"/>
    </source>
</evidence>
<keyword evidence="10" id="KW-0430">Lectin</keyword>
<name>A0A3N4HYK3_ASCIM</name>
<feature type="compositionally biased region" description="Basic and acidic residues" evidence="6">
    <location>
        <begin position="270"/>
        <end position="287"/>
    </location>
</feature>
<gene>
    <name evidence="10" type="ORF">BJ508DRAFT_416288</name>
</gene>
<keyword evidence="11" id="KW-1185">Reference proteome</keyword>
<comment type="subcellular location">
    <subcellularLocation>
        <location evidence="1">Membrane</location>
        <topology evidence="1">Single-pass type I membrane protein</topology>
    </subcellularLocation>
</comment>
<organism evidence="10 11">
    <name type="scientific">Ascobolus immersus RN42</name>
    <dbReference type="NCBI Taxonomy" id="1160509"/>
    <lineage>
        <taxon>Eukaryota</taxon>
        <taxon>Fungi</taxon>
        <taxon>Dikarya</taxon>
        <taxon>Ascomycota</taxon>
        <taxon>Pezizomycotina</taxon>
        <taxon>Pezizomycetes</taxon>
        <taxon>Pezizales</taxon>
        <taxon>Ascobolaceae</taxon>
        <taxon>Ascobolus</taxon>
    </lineage>
</organism>
<dbReference type="PANTHER" id="PTHR12223">
    <property type="entry name" value="VESICULAR MANNOSE-BINDING LECTIN"/>
    <property type="match status" value="1"/>
</dbReference>
<sequence>MATFLRLLKFAILVAPFVAPAQAFVNYDPDFSIALTHPISPDGNQVPSFDMVGNPGYPQILSDRIILTPPSPGNYRTGLWSAHTNPYQDWTADVNFRATGSEHGKGSFTFWYTARGKHGIQGYESPYSSRPWDGLALTIDNSQGGHAQLRAYLNDGSRDYSIHHDVPSLAFGHCDFWYRNKGAPSHMRVTHGFRSFKVELDGNVCFETDKVRLPKGYFFGVSAASASDPDSIELFGFKLSSPEREGHENQQHFYHDDQHVGERIPDHTLEQQKQSHAEEKERQRREAAQAAYGHKMSAGNGGIPPAHERDFEHYEAEVRDAPASSFKTQQEQFTDLHNRLQALTHHLSAVQNQIGMVYDKLDSTLGQIEDFRQEARHRRVPREQVDRLEGKMADMDQKLAHLESLFTSKDIEKQFESIHNVLRDHHSNLLYAVPDSVHKVVNSGPRISFGMWILILIQISLVGGFVYYKRKKNAMPKKYL</sequence>
<dbReference type="InterPro" id="IPR051136">
    <property type="entry name" value="Intracellular_Lectin-GPT"/>
</dbReference>
<keyword evidence="5 7" id="KW-0472">Membrane</keyword>
<dbReference type="AlphaFoldDB" id="A0A3N4HYK3"/>
<reference evidence="10 11" key="1">
    <citation type="journal article" date="2018" name="Nat. Ecol. Evol.">
        <title>Pezizomycetes genomes reveal the molecular basis of ectomycorrhizal truffle lifestyle.</title>
        <authorList>
            <person name="Murat C."/>
            <person name="Payen T."/>
            <person name="Noel B."/>
            <person name="Kuo A."/>
            <person name="Morin E."/>
            <person name="Chen J."/>
            <person name="Kohler A."/>
            <person name="Krizsan K."/>
            <person name="Balestrini R."/>
            <person name="Da Silva C."/>
            <person name="Montanini B."/>
            <person name="Hainaut M."/>
            <person name="Levati E."/>
            <person name="Barry K.W."/>
            <person name="Belfiori B."/>
            <person name="Cichocki N."/>
            <person name="Clum A."/>
            <person name="Dockter R.B."/>
            <person name="Fauchery L."/>
            <person name="Guy J."/>
            <person name="Iotti M."/>
            <person name="Le Tacon F."/>
            <person name="Lindquist E.A."/>
            <person name="Lipzen A."/>
            <person name="Malagnac F."/>
            <person name="Mello A."/>
            <person name="Molinier V."/>
            <person name="Miyauchi S."/>
            <person name="Poulain J."/>
            <person name="Riccioni C."/>
            <person name="Rubini A."/>
            <person name="Sitrit Y."/>
            <person name="Splivallo R."/>
            <person name="Traeger S."/>
            <person name="Wang M."/>
            <person name="Zifcakova L."/>
            <person name="Wipf D."/>
            <person name="Zambonelli A."/>
            <person name="Paolocci F."/>
            <person name="Nowrousian M."/>
            <person name="Ottonello S."/>
            <person name="Baldrian P."/>
            <person name="Spatafora J.W."/>
            <person name="Henrissat B."/>
            <person name="Nagy L.G."/>
            <person name="Aury J.M."/>
            <person name="Wincker P."/>
            <person name="Grigoriev I.V."/>
            <person name="Bonfante P."/>
            <person name="Martin F.M."/>
        </authorList>
    </citation>
    <scope>NUCLEOTIDE SEQUENCE [LARGE SCALE GENOMIC DNA]</scope>
    <source>
        <strain evidence="10 11">RN42</strain>
    </source>
</reference>
<keyword evidence="2 7" id="KW-0812">Transmembrane</keyword>
<dbReference type="GO" id="GO:0030134">
    <property type="term" value="C:COPII-coated ER to Golgi transport vesicle"/>
    <property type="evidence" value="ECO:0007669"/>
    <property type="project" value="TreeGrafter"/>
</dbReference>
<accession>A0A3N4HYK3</accession>
<evidence type="ECO:0000256" key="2">
    <source>
        <dbReference type="ARBA" id="ARBA00022692"/>
    </source>
</evidence>
<evidence type="ECO:0000313" key="10">
    <source>
        <dbReference type="EMBL" id="RPA78943.1"/>
    </source>
</evidence>
<evidence type="ECO:0000256" key="3">
    <source>
        <dbReference type="ARBA" id="ARBA00022729"/>
    </source>
</evidence>
<dbReference type="Gene3D" id="2.60.120.200">
    <property type="match status" value="1"/>
</dbReference>
<dbReference type="GO" id="GO:0000139">
    <property type="term" value="C:Golgi membrane"/>
    <property type="evidence" value="ECO:0007669"/>
    <property type="project" value="TreeGrafter"/>
</dbReference>
<keyword evidence="3 8" id="KW-0732">Signal</keyword>
<feature type="transmembrane region" description="Helical" evidence="7">
    <location>
        <begin position="449"/>
        <end position="468"/>
    </location>
</feature>
<feature type="domain" description="L-type lectin-like" evidence="9">
    <location>
        <begin position="27"/>
        <end position="242"/>
    </location>
</feature>
<proteinExistence type="predicted"/>
<dbReference type="OrthoDB" id="10265193at2759"/>
<evidence type="ECO:0000256" key="1">
    <source>
        <dbReference type="ARBA" id="ARBA00004479"/>
    </source>
</evidence>
<dbReference type="GO" id="GO:0005789">
    <property type="term" value="C:endoplasmic reticulum membrane"/>
    <property type="evidence" value="ECO:0007669"/>
    <property type="project" value="TreeGrafter"/>
</dbReference>
<dbReference type="EMBL" id="ML119705">
    <property type="protein sequence ID" value="RPA78943.1"/>
    <property type="molecule type" value="Genomic_DNA"/>
</dbReference>
<dbReference type="GO" id="GO:0006888">
    <property type="term" value="P:endoplasmic reticulum to Golgi vesicle-mediated transport"/>
    <property type="evidence" value="ECO:0007669"/>
    <property type="project" value="TreeGrafter"/>
</dbReference>
<dbReference type="SUPFAM" id="SSF49899">
    <property type="entry name" value="Concanavalin A-like lectins/glucanases"/>
    <property type="match status" value="1"/>
</dbReference>
<feature type="region of interest" description="Disordered" evidence="6">
    <location>
        <begin position="270"/>
        <end position="303"/>
    </location>
</feature>
<evidence type="ECO:0000256" key="7">
    <source>
        <dbReference type="SAM" id="Phobius"/>
    </source>
</evidence>
<dbReference type="STRING" id="1160509.A0A3N4HYK3"/>
<evidence type="ECO:0000256" key="5">
    <source>
        <dbReference type="ARBA" id="ARBA00023136"/>
    </source>
</evidence>
<dbReference type="Pfam" id="PF03388">
    <property type="entry name" value="Lectin_leg-like"/>
    <property type="match status" value="1"/>
</dbReference>
<feature type="chain" id="PRO_5018200559" evidence="8">
    <location>
        <begin position="24"/>
        <end position="480"/>
    </location>
</feature>
<dbReference type="InterPro" id="IPR013320">
    <property type="entry name" value="ConA-like_dom_sf"/>
</dbReference>
<dbReference type="Proteomes" id="UP000275078">
    <property type="component" value="Unassembled WGS sequence"/>
</dbReference>
<evidence type="ECO:0000256" key="8">
    <source>
        <dbReference type="SAM" id="SignalP"/>
    </source>
</evidence>
<dbReference type="GO" id="GO:0005793">
    <property type="term" value="C:endoplasmic reticulum-Golgi intermediate compartment"/>
    <property type="evidence" value="ECO:0007669"/>
    <property type="project" value="TreeGrafter"/>
</dbReference>
<keyword evidence="4 7" id="KW-1133">Transmembrane helix</keyword>
<evidence type="ECO:0000256" key="4">
    <source>
        <dbReference type="ARBA" id="ARBA00022989"/>
    </source>
</evidence>
<dbReference type="GO" id="GO:0005537">
    <property type="term" value="F:D-mannose binding"/>
    <property type="evidence" value="ECO:0007669"/>
    <property type="project" value="TreeGrafter"/>
</dbReference>
<feature type="signal peptide" evidence="8">
    <location>
        <begin position="1"/>
        <end position="23"/>
    </location>
</feature>
<protein>
    <submittedName>
        <fullName evidence="10">Concanavalin A-like lectin/glucanase</fullName>
    </submittedName>
</protein>
<evidence type="ECO:0000256" key="6">
    <source>
        <dbReference type="SAM" id="MobiDB-lite"/>
    </source>
</evidence>
<dbReference type="PANTHER" id="PTHR12223:SF28">
    <property type="entry name" value="LECTIN, MANNOSE BINDING 1 LIKE"/>
    <property type="match status" value="1"/>
</dbReference>
<evidence type="ECO:0000313" key="11">
    <source>
        <dbReference type="Proteomes" id="UP000275078"/>
    </source>
</evidence>
<dbReference type="InterPro" id="IPR005052">
    <property type="entry name" value="Lectin_leg"/>
</dbReference>
<dbReference type="PROSITE" id="PS51328">
    <property type="entry name" value="L_LECTIN_LIKE"/>
    <property type="match status" value="1"/>
</dbReference>